<proteinExistence type="predicted"/>
<feature type="region of interest" description="Disordered" evidence="1">
    <location>
        <begin position="17"/>
        <end position="75"/>
    </location>
</feature>
<feature type="compositionally biased region" description="Pro residues" evidence="1">
    <location>
        <begin position="54"/>
        <end position="71"/>
    </location>
</feature>
<dbReference type="EMBL" id="BPLQ01010785">
    <property type="protein sequence ID" value="GIY53576.1"/>
    <property type="molecule type" value="Genomic_DNA"/>
</dbReference>
<dbReference type="Proteomes" id="UP001054837">
    <property type="component" value="Unassembled WGS sequence"/>
</dbReference>
<evidence type="ECO:0000313" key="2">
    <source>
        <dbReference type="EMBL" id="GIY53576.1"/>
    </source>
</evidence>
<accession>A0AAV4U729</accession>
<name>A0AAV4U729_9ARAC</name>
<evidence type="ECO:0000256" key="1">
    <source>
        <dbReference type="SAM" id="MobiDB-lite"/>
    </source>
</evidence>
<evidence type="ECO:0000313" key="3">
    <source>
        <dbReference type="Proteomes" id="UP001054837"/>
    </source>
</evidence>
<protein>
    <submittedName>
        <fullName evidence="2">Uncharacterized protein</fullName>
    </submittedName>
</protein>
<organism evidence="2 3">
    <name type="scientific">Caerostris darwini</name>
    <dbReference type="NCBI Taxonomy" id="1538125"/>
    <lineage>
        <taxon>Eukaryota</taxon>
        <taxon>Metazoa</taxon>
        <taxon>Ecdysozoa</taxon>
        <taxon>Arthropoda</taxon>
        <taxon>Chelicerata</taxon>
        <taxon>Arachnida</taxon>
        <taxon>Araneae</taxon>
        <taxon>Araneomorphae</taxon>
        <taxon>Entelegynae</taxon>
        <taxon>Araneoidea</taxon>
        <taxon>Araneidae</taxon>
        <taxon>Caerostris</taxon>
    </lineage>
</organism>
<feature type="compositionally biased region" description="Basic and acidic residues" evidence="1">
    <location>
        <begin position="17"/>
        <end position="50"/>
    </location>
</feature>
<sequence length="85" mass="9274">MSSKSYVCQTAFALPRGEARSWEKERELKPQDEGGAGRDSEFVTREHGGKTDAPAPPSPHQEKGSPPPCVLPDPFMVSRMAGTYI</sequence>
<dbReference type="AlphaFoldDB" id="A0AAV4U729"/>
<keyword evidence="3" id="KW-1185">Reference proteome</keyword>
<comment type="caution">
    <text evidence="2">The sequence shown here is derived from an EMBL/GenBank/DDBJ whole genome shotgun (WGS) entry which is preliminary data.</text>
</comment>
<reference evidence="2 3" key="1">
    <citation type="submission" date="2021-06" db="EMBL/GenBank/DDBJ databases">
        <title>Caerostris darwini draft genome.</title>
        <authorList>
            <person name="Kono N."/>
            <person name="Arakawa K."/>
        </authorList>
    </citation>
    <scope>NUCLEOTIDE SEQUENCE [LARGE SCALE GENOMIC DNA]</scope>
</reference>
<gene>
    <name evidence="2" type="ORF">CDAR_58181</name>
</gene>